<name>A0A2T0Q245_9ACTN</name>
<dbReference type="EMBL" id="PVZC01000005">
    <property type="protein sequence ID" value="PRX97780.1"/>
    <property type="molecule type" value="Genomic_DNA"/>
</dbReference>
<feature type="domain" description="CHAT" evidence="2">
    <location>
        <begin position="1003"/>
        <end position="1324"/>
    </location>
</feature>
<dbReference type="OrthoDB" id="3206999at2"/>
<keyword evidence="4" id="KW-1185">Reference proteome</keyword>
<dbReference type="InterPro" id="IPR011990">
    <property type="entry name" value="TPR-like_helical_dom_sf"/>
</dbReference>
<organism evidence="3 4">
    <name type="scientific">Allonocardiopsis opalescens</name>
    <dbReference type="NCBI Taxonomy" id="1144618"/>
    <lineage>
        <taxon>Bacteria</taxon>
        <taxon>Bacillati</taxon>
        <taxon>Actinomycetota</taxon>
        <taxon>Actinomycetes</taxon>
        <taxon>Streptosporangiales</taxon>
        <taxon>Allonocardiopsis</taxon>
    </lineage>
</organism>
<accession>A0A2T0Q245</accession>
<dbReference type="InterPro" id="IPR024983">
    <property type="entry name" value="CHAT_dom"/>
</dbReference>
<protein>
    <submittedName>
        <fullName evidence="3">CHAT domain-containing protein</fullName>
    </submittedName>
</protein>
<evidence type="ECO:0000256" key="1">
    <source>
        <dbReference type="SAM" id="MobiDB-lite"/>
    </source>
</evidence>
<proteinExistence type="predicted"/>
<evidence type="ECO:0000259" key="2">
    <source>
        <dbReference type="Pfam" id="PF12770"/>
    </source>
</evidence>
<gene>
    <name evidence="3" type="ORF">CLV72_105130</name>
</gene>
<dbReference type="SUPFAM" id="SSF48452">
    <property type="entry name" value="TPR-like"/>
    <property type="match status" value="1"/>
</dbReference>
<sequence length="1324" mass="138799">MAEPAGLPAGTAALREAALDVERSYVAAPDRAGAEAVAAAWERVVTDRGFASAPDRERGVWLTVAGLSWLRCHTEYAASGALEAAVGHLEAALAALAGTGGDELAAACNLRHALVARHRRDGDPADLAEAARRLDAAVAATARGTQKRDMALAEVVWLLTMQTSWTPEDAPRRRIKAITELLAETTEPGRMPPRARAELYQHLGRAHLDLGADRTPADLAAAEAAYREARRLAVRLGDADAAGRLGAIADRIAAAAAEAAAPPGSLTLDEAVAWIHAAPDRPGRAERVRRLLRGAEVEGSAPEAVRLWLLSMAEELYNATATTTRADASEPIRLVESVLAGLDERAAAEEALVAHTLLAAMYTGHSGGRPGENAARADAHRARAARLSGTADDPRARADQAVESAHTLVRQGLTAREGEGGTVAEGEERVRAELAEAIAVYRSLGDTAALGRAHLVLGSLLRGSAGGGRAANTERALAELHAAEAALDPADDPVTWASIQHNLGAGYASRQVHGGREENLRRAAHHFRRCLTGHLREQRPHDWAVSRHALANALSQLPPVDGDEPPHEAVEAYAAAAEVFDRLGDRRAWASVQADLGSLFLDRARDPVRARTYFDTALAACGDDDLYLTAWCLAGSGAAIELMADSYLAEKAALDRSPDAPPEPLPPGALDQVLDTAEHKLGTAMDAFRALGRHTEWARTGMRLFRMRLSRTRSAPPSERAPVAELGLSVLDALAEHGIVTDSPRHADLLARLLAGLGRVEEAAEAGLRGLALADLGRQAALLRPGRRAELADASELAATTMTALFAVGRERDAVLVLERARARELGDALDRDRADLDRLAATDPAARTAFTTAAAALDAAQASERAGGWEGDGIERLERAGQARELMRAALERVRAVPGFANFLRPPDWDTIEAALAGGAPLVYLMPADGGTAIVLVARTPAGPASIDVWTAPALTAHTVAALANGAPDGDDGTAAAPGFLAAQARSPREFRAGLDHWSAVLGARLIGPLRRRLPDGLGGVVLVPYGLLGLFPLHTVPYDHAPDRCLLTDYDVAFAPSARAHAASLAAARRRHGAHRPQGVDKDDADGGPPILVGAGDPTGDLRYARAELAAAARLMGARAGPLLMGADATPERLLAAAAGAGYLHLACHTDHRYDDPLRSALVLAGGARLSLGDLLDRRALRGVRLVVASGCQTGATETVLPDEALSLATGLLHAGAGCVVASLWQVGDVSTALLVTRCYAELRGPRARAPAGALRAAQLWLRAATARELAEWCAALAALSPGDPALTPFADAGATLAAVRDPGRRPFAHPYHWAAFVVIGA</sequence>
<dbReference type="Gene3D" id="1.25.40.10">
    <property type="entry name" value="Tetratricopeptide repeat domain"/>
    <property type="match status" value="1"/>
</dbReference>
<dbReference type="Pfam" id="PF12770">
    <property type="entry name" value="CHAT"/>
    <property type="match status" value="1"/>
</dbReference>
<reference evidence="3 4" key="1">
    <citation type="submission" date="2018-03" db="EMBL/GenBank/DDBJ databases">
        <title>Genomic Encyclopedia of Archaeal and Bacterial Type Strains, Phase II (KMG-II): from individual species to whole genera.</title>
        <authorList>
            <person name="Goeker M."/>
        </authorList>
    </citation>
    <scope>NUCLEOTIDE SEQUENCE [LARGE SCALE GENOMIC DNA]</scope>
    <source>
        <strain evidence="3 4">DSM 45601</strain>
    </source>
</reference>
<evidence type="ECO:0000313" key="4">
    <source>
        <dbReference type="Proteomes" id="UP000237846"/>
    </source>
</evidence>
<comment type="caution">
    <text evidence="3">The sequence shown here is derived from an EMBL/GenBank/DDBJ whole genome shotgun (WGS) entry which is preliminary data.</text>
</comment>
<dbReference type="Proteomes" id="UP000237846">
    <property type="component" value="Unassembled WGS sequence"/>
</dbReference>
<evidence type="ECO:0000313" key="3">
    <source>
        <dbReference type="EMBL" id="PRX97780.1"/>
    </source>
</evidence>
<dbReference type="RefSeq" id="WP_106247420.1">
    <property type="nucleotide sequence ID" value="NZ_PVZC01000005.1"/>
</dbReference>
<feature type="region of interest" description="Disordered" evidence="1">
    <location>
        <begin position="1072"/>
        <end position="1092"/>
    </location>
</feature>